<accession>A0A6B8W9W6</accession>
<keyword evidence="1" id="KW-0472">Membrane</keyword>
<feature type="transmembrane region" description="Helical" evidence="1">
    <location>
        <begin position="166"/>
        <end position="184"/>
    </location>
</feature>
<feature type="domain" description="Alpha/beta-hydrolase N-terminal" evidence="3">
    <location>
        <begin position="27"/>
        <end position="243"/>
    </location>
</feature>
<reference evidence="4 5" key="1">
    <citation type="submission" date="2019-11" db="EMBL/GenBank/DDBJ databases">
        <title>Complete genome sequence of Corynebacterium kalinowskii 1959, a novel Corynebacterium species isolated from soil of a small paddock in Vilsendorf, Germany.</title>
        <authorList>
            <person name="Schaffert L."/>
            <person name="Ruwe M."/>
            <person name="Milse J."/>
            <person name="Hanuschka K."/>
            <person name="Ortseifen V."/>
            <person name="Droste J."/>
            <person name="Brandt D."/>
            <person name="Schlueter L."/>
            <person name="Kutter Y."/>
            <person name="Vinke S."/>
            <person name="Viehoefer P."/>
            <person name="Jacob L."/>
            <person name="Luebke N.-C."/>
            <person name="Schulte-Berndt E."/>
            <person name="Hain C."/>
            <person name="Linder M."/>
            <person name="Schmidt P."/>
            <person name="Wollenschlaeger L."/>
            <person name="Luttermann T."/>
            <person name="Thieme E."/>
            <person name="Hassa J."/>
            <person name="Haak M."/>
            <person name="Wittchen M."/>
            <person name="Mentz A."/>
            <person name="Persicke M."/>
            <person name="Busche T."/>
            <person name="Ruckert C."/>
        </authorList>
    </citation>
    <scope>NUCLEOTIDE SEQUENCE [LARGE SCALE GENOMIC DNA]</scope>
    <source>
        <strain evidence="4 5">2039</strain>
    </source>
</reference>
<feature type="transmembrane region" description="Helical" evidence="1">
    <location>
        <begin position="123"/>
        <end position="145"/>
    </location>
</feature>
<evidence type="ECO:0000259" key="3">
    <source>
        <dbReference type="Pfam" id="PF15420"/>
    </source>
</evidence>
<keyword evidence="1" id="KW-1133">Transmembrane helix</keyword>
<evidence type="ECO:0000259" key="2">
    <source>
        <dbReference type="Pfam" id="PF10081"/>
    </source>
</evidence>
<dbReference type="AlphaFoldDB" id="A0A6B8W9W6"/>
<proteinExistence type="predicted"/>
<protein>
    <recommendedName>
        <fullName evidence="6">Alpha/beta-hydrolase family protein</fullName>
    </recommendedName>
</protein>
<dbReference type="EMBL" id="CP046455">
    <property type="protein sequence ID" value="QGU06790.1"/>
    <property type="molecule type" value="Genomic_DNA"/>
</dbReference>
<evidence type="ECO:0000256" key="1">
    <source>
        <dbReference type="SAM" id="Phobius"/>
    </source>
</evidence>
<sequence>MTWQRWRQWNLHPWGLICGTIGFALGLTPSLLPRTFFYQGLISGMAAALGYGIGVFLHLLWDLWLRERLRPHLEPRLHQVPAKWRDIGEVTLNVLSLLALLGMVLFSLRWQRGIAELTGSQAYSLWEFLLVLPIGLGLWLLLVLLSRGIRWLTRKGGGMLLGWLPSYRVVASWLLTAIIGVFLVEQVIPGTIVRGAETLLANGYQNAEPGDVPPTVPERSGSPESLAEWEGLGRYGMRFLNQGLHREELAELTGEPAEEPIRVYAGLDNAPTNAERAQLIIDEFLRTGATEREAIVMHFTTGTGWVNPQAAQAFELMYGGDTAYAAVQYSYLPSPVHFLAGGDEVNQAGRELITPVIDWWNTLPADTRPKLYLYGESLGSTGVEAAFSGIRDIANSVDGILLTGPPNFNSLWRAFVDRRDPGSSEVLPEYGGGTVVRFAENEEQIRNYAYGDYAWGPTRVLYIQHPSDPVVWWSPKLILREPDWLDEQPGFDRLPAMTWMPLITFLQVSADLPMAQAVPDGHGHNYGDAMLDGWAAIAGEDSGFSVPQIQELKPLLEQALDISGDREDVVG</sequence>
<feature type="domain" description="Alpha/beta-hydrolase catalytic" evidence="2">
    <location>
        <begin position="261"/>
        <end position="541"/>
    </location>
</feature>
<dbReference type="Proteomes" id="UP000424462">
    <property type="component" value="Chromosome"/>
</dbReference>
<dbReference type="RefSeq" id="WP_156230366.1">
    <property type="nucleotide sequence ID" value="NZ_CP046455.1"/>
</dbReference>
<keyword evidence="1" id="KW-0812">Transmembrane</keyword>
<name>A0A6B8W9W6_9CORY</name>
<keyword evidence="5" id="KW-1185">Reference proteome</keyword>
<dbReference type="Pfam" id="PF15420">
    <property type="entry name" value="Abhydrolase_9_N"/>
    <property type="match status" value="1"/>
</dbReference>
<feature type="transmembrane region" description="Helical" evidence="1">
    <location>
        <begin position="90"/>
        <end position="111"/>
    </location>
</feature>
<dbReference type="KEGG" id="cok:COCCU_04210"/>
<gene>
    <name evidence="4" type="ORF">COCCU_04210</name>
</gene>
<dbReference type="InterPro" id="IPR027787">
    <property type="entry name" value="Alpha/beta-hydrolase_catalytic"/>
</dbReference>
<feature type="transmembrane region" description="Helical" evidence="1">
    <location>
        <begin position="38"/>
        <end position="61"/>
    </location>
</feature>
<dbReference type="InterPro" id="IPR027788">
    <property type="entry name" value="Alpha/beta-hydrolase_N_dom"/>
</dbReference>
<evidence type="ECO:0000313" key="4">
    <source>
        <dbReference type="EMBL" id="QGU06790.1"/>
    </source>
</evidence>
<feature type="transmembrane region" description="Helical" evidence="1">
    <location>
        <begin position="12"/>
        <end position="32"/>
    </location>
</feature>
<evidence type="ECO:0000313" key="5">
    <source>
        <dbReference type="Proteomes" id="UP000424462"/>
    </source>
</evidence>
<dbReference type="Pfam" id="PF10081">
    <property type="entry name" value="Abhydrolase_9"/>
    <property type="match status" value="1"/>
</dbReference>
<evidence type="ECO:0008006" key="6">
    <source>
        <dbReference type="Google" id="ProtNLM"/>
    </source>
</evidence>
<organism evidence="4 5">
    <name type="scientific">Corynebacterium occultum</name>
    <dbReference type="NCBI Taxonomy" id="2675219"/>
    <lineage>
        <taxon>Bacteria</taxon>
        <taxon>Bacillati</taxon>
        <taxon>Actinomycetota</taxon>
        <taxon>Actinomycetes</taxon>
        <taxon>Mycobacteriales</taxon>
        <taxon>Corynebacteriaceae</taxon>
        <taxon>Corynebacterium</taxon>
    </lineage>
</organism>